<evidence type="ECO:0000256" key="3">
    <source>
        <dbReference type="ARBA" id="ARBA00022898"/>
    </source>
</evidence>
<dbReference type="PANTHER" id="PTHR42690:SF1">
    <property type="entry name" value="THREONINE SYNTHASE-LIKE 2"/>
    <property type="match status" value="1"/>
</dbReference>
<dbReference type="Pfam" id="PF00291">
    <property type="entry name" value="PALP"/>
    <property type="match status" value="1"/>
</dbReference>
<protein>
    <recommendedName>
        <fullName evidence="4">Tryptophan synthase beta chain-like PALP domain-containing protein</fullName>
    </recommendedName>
</protein>
<dbReference type="AlphaFoldDB" id="A0A381QKZ1"/>
<comment type="cofactor">
    <cofactor evidence="1">
        <name>pyridoxal 5'-phosphate</name>
        <dbReference type="ChEBI" id="CHEBI:597326"/>
    </cofactor>
</comment>
<organism evidence="5">
    <name type="scientific">marine metagenome</name>
    <dbReference type="NCBI Taxonomy" id="408172"/>
    <lineage>
        <taxon>unclassified sequences</taxon>
        <taxon>metagenomes</taxon>
        <taxon>ecological metagenomes</taxon>
    </lineage>
</organism>
<feature type="non-terminal residue" evidence="5">
    <location>
        <position position="1"/>
    </location>
</feature>
<reference evidence="5" key="1">
    <citation type="submission" date="2018-05" db="EMBL/GenBank/DDBJ databases">
        <authorList>
            <person name="Lanie J.A."/>
            <person name="Ng W.-L."/>
            <person name="Kazmierczak K.M."/>
            <person name="Andrzejewski T.M."/>
            <person name="Davidsen T.M."/>
            <person name="Wayne K.J."/>
            <person name="Tettelin H."/>
            <person name="Glass J.I."/>
            <person name="Rusch D."/>
            <person name="Podicherti R."/>
            <person name="Tsui H.-C.T."/>
            <person name="Winkler M.E."/>
        </authorList>
    </citation>
    <scope>NUCLEOTIDE SEQUENCE</scope>
</reference>
<dbReference type="EMBL" id="UINC01001409">
    <property type="protein sequence ID" value="SUZ80001.1"/>
    <property type="molecule type" value="Genomic_DNA"/>
</dbReference>
<comment type="similarity">
    <text evidence="2">Belongs to the threonine synthase family.</text>
</comment>
<evidence type="ECO:0000259" key="4">
    <source>
        <dbReference type="Pfam" id="PF00291"/>
    </source>
</evidence>
<feature type="domain" description="Tryptophan synthase beta chain-like PALP" evidence="4">
    <location>
        <begin position="11"/>
        <end position="247"/>
    </location>
</feature>
<keyword evidence="3" id="KW-0663">Pyridoxal phosphate</keyword>
<dbReference type="NCBIfam" id="TIGR00260">
    <property type="entry name" value="thrC"/>
    <property type="match status" value="1"/>
</dbReference>
<feature type="non-terminal residue" evidence="5">
    <location>
        <position position="314"/>
    </location>
</feature>
<dbReference type="InterPro" id="IPR004450">
    <property type="entry name" value="Thr_synthase-like"/>
</dbReference>
<proteinExistence type="inferred from homology"/>
<dbReference type="Gene3D" id="3.40.50.1100">
    <property type="match status" value="2"/>
</dbReference>
<gene>
    <name evidence="5" type="ORF">METZ01_LOCUS32855</name>
</gene>
<sequence>MDKIKNDFDSKEITVLVATSGDTGGAVAKGFEGLNGINVCILYPKGRISQVQEKQITTNDKNVIAFEVNGNFDDCQKMVKDAFNDIEIKNKIILTSANSINIARWLPQMFYYFLAIKKIENNNQNIFSVPSGNFGNICAGILSKEMGLNIKLFIASTNINNTVPRYLESGIYNPKKTKPTISNAMDVSNPSNFIRIQKIFNNDLQKINKVIKGYSYNDSETREAIKDVYNSYNYIMDPHSAIGYLGLKSYLKNPRSDVNGIFLSTAHPIKFKEQVENSIGDQISLPSRLKKIMTKKKNTIEIESYDQLKDNLLR</sequence>
<name>A0A381QKZ1_9ZZZZ</name>
<dbReference type="InterPro" id="IPR051166">
    <property type="entry name" value="Threonine_Synthase"/>
</dbReference>
<evidence type="ECO:0000313" key="5">
    <source>
        <dbReference type="EMBL" id="SUZ80001.1"/>
    </source>
</evidence>
<accession>A0A381QKZ1</accession>
<dbReference type="InterPro" id="IPR036052">
    <property type="entry name" value="TrpB-like_PALP_sf"/>
</dbReference>
<dbReference type="InterPro" id="IPR001926">
    <property type="entry name" value="TrpB-like_PALP"/>
</dbReference>
<evidence type="ECO:0000256" key="2">
    <source>
        <dbReference type="ARBA" id="ARBA00005517"/>
    </source>
</evidence>
<evidence type="ECO:0000256" key="1">
    <source>
        <dbReference type="ARBA" id="ARBA00001933"/>
    </source>
</evidence>
<dbReference type="SUPFAM" id="SSF53686">
    <property type="entry name" value="Tryptophan synthase beta subunit-like PLP-dependent enzymes"/>
    <property type="match status" value="1"/>
</dbReference>
<dbReference type="PANTHER" id="PTHR42690">
    <property type="entry name" value="THREONINE SYNTHASE FAMILY MEMBER"/>
    <property type="match status" value="1"/>
</dbReference>